<feature type="region of interest" description="Disordered" evidence="1">
    <location>
        <begin position="1"/>
        <end position="27"/>
    </location>
</feature>
<evidence type="ECO:0000256" key="1">
    <source>
        <dbReference type="SAM" id="MobiDB-lite"/>
    </source>
</evidence>
<dbReference type="RefSeq" id="WP_172161831.1">
    <property type="nucleotide sequence ID" value="NZ_CP053564.1"/>
</dbReference>
<feature type="compositionally biased region" description="Gly residues" evidence="1">
    <location>
        <begin position="66"/>
        <end position="80"/>
    </location>
</feature>
<evidence type="ECO:0000313" key="2">
    <source>
        <dbReference type="EMBL" id="QJY48289.1"/>
    </source>
</evidence>
<dbReference type="KEGG" id="pbro:HOP40_22885"/>
<keyword evidence="3" id="KW-1185">Reference proteome</keyword>
<name>A0A6M6JPC5_9PSEU</name>
<feature type="region of interest" description="Disordered" evidence="1">
    <location>
        <begin position="66"/>
        <end position="163"/>
    </location>
</feature>
<gene>
    <name evidence="2" type="ORF">HOP40_22885</name>
</gene>
<accession>A0A6M6JPC5</accession>
<proteinExistence type="predicted"/>
<organism evidence="2 3">
    <name type="scientific">Pseudonocardia broussonetiae</name>
    <dbReference type="NCBI Taxonomy" id="2736640"/>
    <lineage>
        <taxon>Bacteria</taxon>
        <taxon>Bacillati</taxon>
        <taxon>Actinomycetota</taxon>
        <taxon>Actinomycetes</taxon>
        <taxon>Pseudonocardiales</taxon>
        <taxon>Pseudonocardiaceae</taxon>
        <taxon>Pseudonocardia</taxon>
    </lineage>
</organism>
<dbReference type="AlphaFoldDB" id="A0A6M6JPC5"/>
<evidence type="ECO:0000313" key="3">
    <source>
        <dbReference type="Proteomes" id="UP000505377"/>
    </source>
</evidence>
<reference evidence="2 3" key="1">
    <citation type="submission" date="2020-05" db="EMBL/GenBank/DDBJ databases">
        <authorList>
            <person name="Mo P."/>
        </authorList>
    </citation>
    <scope>NUCLEOTIDE SEQUENCE [LARGE SCALE GENOMIC DNA]</scope>
    <source>
        <strain evidence="2 3">Gen01</strain>
    </source>
</reference>
<protein>
    <submittedName>
        <fullName evidence="2">Pecanex-like protein 1</fullName>
    </submittedName>
</protein>
<dbReference type="Proteomes" id="UP000505377">
    <property type="component" value="Chromosome"/>
</dbReference>
<sequence length="339" mass="34428">MRHPETSDPETSDTVLPDPTLPENSPSARARRAVLTIMAAAAVVLLPTACDYAIATPTTGGGGYGQGAGQGAGGHSGHAGGSTSTIQTVPAGNTQELEPTTSAEEAPAEETTSAQETTAAEETTSAEETTAAQETTDAAEATTTTDSSAPAPAPPAAGGLEILGDDCTTSELAPHTGFQDAPRCVAIAFGEVAAAAQSPSLLITDAPQTVAAGEAFTLEVSTRNLVRDRFLGAAAGGYYRESSFLTEEGIQRGHFHTACRMLDSVDVAPDAEPAPAFFLATQDNGGGAEPDVVTVPVNPMPGPGTAQCAVWAGDGSHRIPMMQRANQTPAMDVVRIVVE</sequence>
<feature type="compositionally biased region" description="Polar residues" evidence="1">
    <location>
        <begin position="87"/>
        <end position="97"/>
    </location>
</feature>
<dbReference type="EMBL" id="CP053564">
    <property type="protein sequence ID" value="QJY48289.1"/>
    <property type="molecule type" value="Genomic_DNA"/>
</dbReference>
<feature type="compositionally biased region" description="Low complexity" evidence="1">
    <location>
        <begin position="98"/>
        <end position="150"/>
    </location>
</feature>